<dbReference type="AlphaFoldDB" id="A0AAV4QAV1"/>
<reference evidence="3 4" key="1">
    <citation type="submission" date="2021-06" db="EMBL/GenBank/DDBJ databases">
        <title>Caerostris darwini draft genome.</title>
        <authorList>
            <person name="Kono N."/>
            <person name="Arakawa K."/>
        </authorList>
    </citation>
    <scope>NUCLEOTIDE SEQUENCE [LARGE SCALE GENOMIC DNA]</scope>
</reference>
<dbReference type="Pfam" id="PF14529">
    <property type="entry name" value="Exo_endo_phos_2"/>
    <property type="match status" value="1"/>
</dbReference>
<comment type="caution">
    <text evidence="3">The sequence shown here is derived from an EMBL/GenBank/DDBJ whole genome shotgun (WGS) entry which is preliminary data.</text>
</comment>
<dbReference type="GO" id="GO:0003824">
    <property type="term" value="F:catalytic activity"/>
    <property type="evidence" value="ECO:0007669"/>
    <property type="project" value="InterPro"/>
</dbReference>
<organism evidence="3 4">
    <name type="scientific">Caerostris darwini</name>
    <dbReference type="NCBI Taxonomy" id="1538125"/>
    <lineage>
        <taxon>Eukaryota</taxon>
        <taxon>Metazoa</taxon>
        <taxon>Ecdysozoa</taxon>
        <taxon>Arthropoda</taxon>
        <taxon>Chelicerata</taxon>
        <taxon>Arachnida</taxon>
        <taxon>Araneae</taxon>
        <taxon>Araneomorphae</taxon>
        <taxon>Entelegynae</taxon>
        <taxon>Araneoidea</taxon>
        <taxon>Araneidae</taxon>
        <taxon>Caerostris</taxon>
    </lineage>
</organism>
<evidence type="ECO:0000313" key="3">
    <source>
        <dbReference type="EMBL" id="GIY05120.1"/>
    </source>
</evidence>
<dbReference type="InterPro" id="IPR005135">
    <property type="entry name" value="Endo/exonuclease/phosphatase"/>
</dbReference>
<keyword evidence="4" id="KW-1185">Reference proteome</keyword>
<feature type="domain" description="PiggyBac transposable element-derived protein" evidence="1">
    <location>
        <begin position="1"/>
        <end position="101"/>
    </location>
</feature>
<proteinExistence type="predicted"/>
<name>A0AAV4QAV1_9ARAC</name>
<dbReference type="InterPro" id="IPR036691">
    <property type="entry name" value="Endo/exonu/phosph_ase_sf"/>
</dbReference>
<dbReference type="PANTHER" id="PTHR46599:SF3">
    <property type="entry name" value="PIGGYBAC TRANSPOSABLE ELEMENT-DERIVED PROTEIN 4"/>
    <property type="match status" value="1"/>
</dbReference>
<evidence type="ECO:0000313" key="4">
    <source>
        <dbReference type="Proteomes" id="UP001054837"/>
    </source>
</evidence>
<dbReference type="PANTHER" id="PTHR46599">
    <property type="entry name" value="PIGGYBAC TRANSPOSABLE ELEMENT-DERIVED PROTEIN 4"/>
    <property type="match status" value="1"/>
</dbReference>
<dbReference type="Gene3D" id="3.60.10.10">
    <property type="entry name" value="Endonuclease/exonuclease/phosphatase"/>
    <property type="match status" value="1"/>
</dbReference>
<protein>
    <submittedName>
        <fullName evidence="3">PiggyBac transposable element-derived protein 4</fullName>
    </submittedName>
</protein>
<dbReference type="Proteomes" id="UP001054837">
    <property type="component" value="Unassembled WGS sequence"/>
</dbReference>
<gene>
    <name evidence="3" type="primary">PGBD4</name>
    <name evidence="3" type="ORF">CDAR_120921</name>
</gene>
<dbReference type="InterPro" id="IPR029526">
    <property type="entry name" value="PGBD"/>
</dbReference>
<accession>A0AAV4QAV1</accession>
<feature type="domain" description="Endonuclease/exonuclease/phosphatase" evidence="2">
    <location>
        <begin position="149"/>
        <end position="235"/>
    </location>
</feature>
<evidence type="ECO:0000259" key="1">
    <source>
        <dbReference type="Pfam" id="PF13843"/>
    </source>
</evidence>
<dbReference type="Pfam" id="PF13843">
    <property type="entry name" value="DDE_Tnp_1_7"/>
    <property type="match status" value="1"/>
</dbReference>
<evidence type="ECO:0000259" key="2">
    <source>
        <dbReference type="Pfam" id="PF14529"/>
    </source>
</evidence>
<dbReference type="SUPFAM" id="SSF56219">
    <property type="entry name" value="DNase I-like"/>
    <property type="match status" value="1"/>
</dbReference>
<dbReference type="EMBL" id="BPLQ01004057">
    <property type="protein sequence ID" value="GIY05120.1"/>
    <property type="molecule type" value="Genomic_DNA"/>
</dbReference>
<sequence length="243" mass="27648">MPVKRFKKIISNLHASDNKKAVPRNEPGFDKLQKVSPLIAHFEKKFQEEYSDSSVQSIDEIMVKFKGRSTMKQYMPGKPVKRSCKIWARSDASNGYLYKFEKGQTYQHWRTCFLGQDIRSEIHRSPSELSTSQHRRSSSNKYPSFRAYYYVINAYHPDTTPIDTVFLQDLASTTAETKILFGDINAKSPSWGKNLLDATGKPIEDRNLTILNTGEITFVSKTNGTASALDITAISYLSAEKTR</sequence>